<feature type="transmembrane region" description="Helical" evidence="2">
    <location>
        <begin position="264"/>
        <end position="287"/>
    </location>
</feature>
<organism evidence="3 4">
    <name type="scientific">Murinocardiopsis flavida</name>
    <dbReference type="NCBI Taxonomy" id="645275"/>
    <lineage>
        <taxon>Bacteria</taxon>
        <taxon>Bacillati</taxon>
        <taxon>Actinomycetota</taxon>
        <taxon>Actinomycetes</taxon>
        <taxon>Streptosporangiales</taxon>
        <taxon>Nocardiopsidaceae</taxon>
        <taxon>Murinocardiopsis</taxon>
    </lineage>
</organism>
<keyword evidence="4" id="KW-1185">Reference proteome</keyword>
<dbReference type="OrthoDB" id="8478704at2"/>
<gene>
    <name evidence="3" type="ORF">CLV63_10469</name>
</gene>
<sequence length="362" mass="37305">MSDPAARTAAEPRRPETSTPPADTRGRPVSRRVPALVLFLLAPLVGELLLGNLPLGSPSTLAALPVLTLLYGGGAVLIREVAVRARRGRPTVVLLALAYGLIEEGLVTQSLFNPSYATLDLHGYGIVPGLGASAPWALFVLSIHSVWSIVVPIVLVETLYPCRRATPWLGRPGLALMSALYLLGALAMGVATLFAEWFGAGPGRLAGVAVLAALLVTAALVLPRRDRAGGGGRAPHPPAALAAAALAGGSALFLLYHFGASMRMLPAGAVTAAMLVLLVGTAAAVLGESRRAGWQPRHEFALAAGAILVYAWAGWLVQIGQYGAHPVGVAVQCFLVAAAGGLLLAGRRRLAALPTGRTVDGR</sequence>
<feature type="transmembrane region" description="Helical" evidence="2">
    <location>
        <begin position="323"/>
        <end position="345"/>
    </location>
</feature>
<evidence type="ECO:0000256" key="2">
    <source>
        <dbReference type="SAM" id="Phobius"/>
    </source>
</evidence>
<feature type="transmembrane region" description="Helical" evidence="2">
    <location>
        <begin position="35"/>
        <end position="55"/>
    </location>
</feature>
<dbReference type="AlphaFoldDB" id="A0A2P8DNP6"/>
<feature type="transmembrane region" description="Helical" evidence="2">
    <location>
        <begin position="205"/>
        <end position="223"/>
    </location>
</feature>
<proteinExistence type="predicted"/>
<feature type="transmembrane region" description="Helical" evidence="2">
    <location>
        <begin position="299"/>
        <end position="317"/>
    </location>
</feature>
<feature type="transmembrane region" description="Helical" evidence="2">
    <location>
        <begin position="61"/>
        <end position="79"/>
    </location>
</feature>
<dbReference type="RefSeq" id="WP_106582178.1">
    <property type="nucleotide sequence ID" value="NZ_PYGA01000004.1"/>
</dbReference>
<keyword evidence="2" id="KW-1133">Transmembrane helix</keyword>
<reference evidence="3 4" key="1">
    <citation type="submission" date="2018-03" db="EMBL/GenBank/DDBJ databases">
        <title>Genomic Encyclopedia of Archaeal and Bacterial Type Strains, Phase II (KMG-II): from individual species to whole genera.</title>
        <authorList>
            <person name="Goeker M."/>
        </authorList>
    </citation>
    <scope>NUCLEOTIDE SEQUENCE [LARGE SCALE GENOMIC DNA]</scope>
    <source>
        <strain evidence="3 4">DSM 45312</strain>
    </source>
</reference>
<accession>A0A2P8DNP6</accession>
<dbReference type="Proteomes" id="UP000240542">
    <property type="component" value="Unassembled WGS sequence"/>
</dbReference>
<keyword evidence="2" id="KW-0472">Membrane</keyword>
<feature type="transmembrane region" description="Helical" evidence="2">
    <location>
        <begin position="136"/>
        <end position="162"/>
    </location>
</feature>
<evidence type="ECO:0000313" key="3">
    <source>
        <dbReference type="EMBL" id="PSK98845.1"/>
    </source>
</evidence>
<feature type="transmembrane region" description="Helical" evidence="2">
    <location>
        <begin position="91"/>
        <end position="112"/>
    </location>
</feature>
<feature type="region of interest" description="Disordered" evidence="1">
    <location>
        <begin position="1"/>
        <end position="28"/>
    </location>
</feature>
<evidence type="ECO:0000313" key="4">
    <source>
        <dbReference type="Proteomes" id="UP000240542"/>
    </source>
</evidence>
<protein>
    <recommendedName>
        <fullName evidence="5">DUF998 domain-containing protein</fullName>
    </recommendedName>
</protein>
<feature type="transmembrane region" description="Helical" evidence="2">
    <location>
        <begin position="174"/>
        <end position="199"/>
    </location>
</feature>
<feature type="transmembrane region" description="Helical" evidence="2">
    <location>
        <begin position="239"/>
        <end position="258"/>
    </location>
</feature>
<dbReference type="EMBL" id="PYGA01000004">
    <property type="protein sequence ID" value="PSK98845.1"/>
    <property type="molecule type" value="Genomic_DNA"/>
</dbReference>
<keyword evidence="2" id="KW-0812">Transmembrane</keyword>
<evidence type="ECO:0000256" key="1">
    <source>
        <dbReference type="SAM" id="MobiDB-lite"/>
    </source>
</evidence>
<name>A0A2P8DNP6_9ACTN</name>
<comment type="caution">
    <text evidence="3">The sequence shown here is derived from an EMBL/GenBank/DDBJ whole genome shotgun (WGS) entry which is preliminary data.</text>
</comment>
<evidence type="ECO:0008006" key="5">
    <source>
        <dbReference type="Google" id="ProtNLM"/>
    </source>
</evidence>